<evidence type="ECO:0000256" key="4">
    <source>
        <dbReference type="ARBA" id="ARBA00023136"/>
    </source>
</evidence>
<evidence type="ECO:0000256" key="5">
    <source>
        <dbReference type="SAM" id="Phobius"/>
    </source>
</evidence>
<evidence type="ECO:0008006" key="8">
    <source>
        <dbReference type="Google" id="ProtNLM"/>
    </source>
</evidence>
<evidence type="ECO:0000313" key="7">
    <source>
        <dbReference type="Proteomes" id="UP000216035"/>
    </source>
</evidence>
<dbReference type="EMBL" id="NOXX01000188">
    <property type="protein sequence ID" value="OYQ44834.1"/>
    <property type="molecule type" value="Genomic_DNA"/>
</dbReference>
<gene>
    <name evidence="6" type="ORF">CHX27_06970</name>
</gene>
<sequence length="124" mass="13722">MKKITTLAAAWILGLMFLNGGLNKFLEYMPMPEQMNPEMQKDFAAFVEISWLMPLVGIGEMLGGLLLLFPRFRALGAIVCFPILIGINSFCASVEPSGLALAIPLLLIDIYILSAEREKIKSLF</sequence>
<feature type="transmembrane region" description="Helical" evidence="5">
    <location>
        <begin position="74"/>
        <end position="90"/>
    </location>
</feature>
<comment type="caution">
    <text evidence="6">The sequence shown here is derived from an EMBL/GenBank/DDBJ whole genome shotgun (WGS) entry which is preliminary data.</text>
</comment>
<dbReference type="Pfam" id="PF07681">
    <property type="entry name" value="DoxX"/>
    <property type="match status" value="1"/>
</dbReference>
<feature type="transmembrane region" description="Helical" evidence="5">
    <location>
        <begin position="44"/>
        <end position="67"/>
    </location>
</feature>
<keyword evidence="7" id="KW-1185">Reference proteome</keyword>
<dbReference type="Proteomes" id="UP000216035">
    <property type="component" value="Unassembled WGS sequence"/>
</dbReference>
<keyword evidence="4 5" id="KW-0472">Membrane</keyword>
<evidence type="ECO:0000313" key="6">
    <source>
        <dbReference type="EMBL" id="OYQ44834.1"/>
    </source>
</evidence>
<keyword evidence="2 5" id="KW-0812">Transmembrane</keyword>
<evidence type="ECO:0000256" key="3">
    <source>
        <dbReference type="ARBA" id="ARBA00022989"/>
    </source>
</evidence>
<keyword evidence="3 5" id="KW-1133">Transmembrane helix</keyword>
<evidence type="ECO:0000256" key="1">
    <source>
        <dbReference type="ARBA" id="ARBA00004141"/>
    </source>
</evidence>
<dbReference type="OrthoDB" id="8161897at2"/>
<dbReference type="InterPro" id="IPR032808">
    <property type="entry name" value="DoxX"/>
</dbReference>
<proteinExistence type="predicted"/>
<feature type="transmembrane region" description="Helical" evidence="5">
    <location>
        <begin position="96"/>
        <end position="114"/>
    </location>
</feature>
<name>A0A255ZV93_9FLAO</name>
<protein>
    <recommendedName>
        <fullName evidence="8">DoxX family protein</fullName>
    </recommendedName>
</protein>
<dbReference type="RefSeq" id="WP_094486046.1">
    <property type="nucleotide sequence ID" value="NZ_NOXX01000188.1"/>
</dbReference>
<reference evidence="6 7" key="1">
    <citation type="submission" date="2017-07" db="EMBL/GenBank/DDBJ databases">
        <title>Flavobacterium cyanobacteriorum sp. nov., isolated from cyanobacterial aggregates in a eutrophic lake.</title>
        <authorList>
            <person name="Cai H."/>
        </authorList>
    </citation>
    <scope>NUCLEOTIDE SEQUENCE [LARGE SCALE GENOMIC DNA]</scope>
    <source>
        <strain evidence="6 7">TH167</strain>
    </source>
</reference>
<organism evidence="6 7">
    <name type="scientific">Flavobacterium aurantiibacter</name>
    <dbReference type="NCBI Taxonomy" id="2023067"/>
    <lineage>
        <taxon>Bacteria</taxon>
        <taxon>Pseudomonadati</taxon>
        <taxon>Bacteroidota</taxon>
        <taxon>Flavobacteriia</taxon>
        <taxon>Flavobacteriales</taxon>
        <taxon>Flavobacteriaceae</taxon>
        <taxon>Flavobacterium</taxon>
    </lineage>
</organism>
<dbReference type="AlphaFoldDB" id="A0A255ZV93"/>
<accession>A0A255ZV93</accession>
<comment type="subcellular location">
    <subcellularLocation>
        <location evidence="1">Membrane</location>
        <topology evidence="1">Multi-pass membrane protein</topology>
    </subcellularLocation>
</comment>
<dbReference type="GO" id="GO:0016020">
    <property type="term" value="C:membrane"/>
    <property type="evidence" value="ECO:0007669"/>
    <property type="project" value="UniProtKB-SubCell"/>
</dbReference>
<evidence type="ECO:0000256" key="2">
    <source>
        <dbReference type="ARBA" id="ARBA00022692"/>
    </source>
</evidence>